<reference evidence="2 3" key="1">
    <citation type="submission" date="2014-09" db="EMBL/GenBank/DDBJ databases">
        <title>Complete Genome Sequences of T4-like Bacteriophages RB3, RB5, RB6, RB7, RB9, RB10, RB27, RB33, RB55, RB59, and RB68.</title>
        <authorList>
            <person name="Yaung S.J."/>
            <person name="Esvelt K.M."/>
            <person name="Church G.M."/>
        </authorList>
    </citation>
    <scope>NUCLEOTIDE SEQUENCE [LARGE SCALE GENOMIC DNA]</scope>
</reference>
<keyword evidence="2" id="KW-0378">Hydrolase</keyword>
<protein>
    <submittedName>
        <fullName evidence="2">Putative site-specific intron-like DNA endonuclease</fullName>
    </submittedName>
</protein>
<evidence type="ECO:0000259" key="1">
    <source>
        <dbReference type="SMART" id="SM00507"/>
    </source>
</evidence>
<dbReference type="Proteomes" id="UP000029931">
    <property type="component" value="Genome"/>
</dbReference>
<name>A0A097J6B2_BPR32</name>
<feature type="domain" description="HNH nuclease" evidence="1">
    <location>
        <begin position="5"/>
        <end position="51"/>
    </location>
</feature>
<sequence>MNYKLIYEKLISNAKSRKLDCYTESHHIIPRCLNGSDDASNLVDLTPEEHYVAHQLLVKIYPSEPKLVYAANMMTVSTKYAKRNNKTFGWIRRKLWELEKNKEFSQETRKKMSDAVANKARLTCPHCGKSGLSGNMNRWHFDNCPNHPNPKVRPPMSKEHRNNISNGLKAIVLEETSCEFCGMIGKKCVIAAHRNFCKKNPNGRKKTEKTGTCVHCGKVTTFGNLSRWHNDNCKYKPS</sequence>
<gene>
    <name evidence="2" type="ORF">RB33_055</name>
</gene>
<keyword evidence="2" id="KW-0255">Endonuclease</keyword>
<dbReference type="InterPro" id="IPR003615">
    <property type="entry name" value="HNH_nuc"/>
</dbReference>
<organism evidence="2 3">
    <name type="scientific">Enterobacteria phage RB33</name>
    <dbReference type="NCBI Taxonomy" id="134822"/>
    <lineage>
        <taxon>Viruses</taxon>
        <taxon>Duplodnaviria</taxon>
        <taxon>Heunggongvirae</taxon>
        <taxon>Uroviricota</taxon>
        <taxon>Caudoviricetes</taxon>
        <taxon>Pantevenvirales</taxon>
        <taxon>Straboviridae</taxon>
        <taxon>Tevenvirinae</taxon>
        <taxon>Tequatrovirus</taxon>
        <taxon>Enterobacteria phage RB32</taxon>
    </lineage>
</organism>
<dbReference type="CDD" id="cd00085">
    <property type="entry name" value="HNHc"/>
    <property type="match status" value="1"/>
</dbReference>
<keyword evidence="2" id="KW-0540">Nuclease</keyword>
<evidence type="ECO:0000313" key="2">
    <source>
        <dbReference type="EMBL" id="AIT74693.1"/>
    </source>
</evidence>
<dbReference type="EMBL" id="KM607001">
    <property type="protein sequence ID" value="AIT74693.1"/>
    <property type="molecule type" value="Genomic_DNA"/>
</dbReference>
<dbReference type="SMART" id="SM00507">
    <property type="entry name" value="HNHc"/>
    <property type="match status" value="1"/>
</dbReference>
<evidence type="ECO:0000313" key="3">
    <source>
        <dbReference type="Proteomes" id="UP000029931"/>
    </source>
</evidence>
<dbReference type="GO" id="GO:0004519">
    <property type="term" value="F:endonuclease activity"/>
    <property type="evidence" value="ECO:0007669"/>
    <property type="project" value="UniProtKB-KW"/>
</dbReference>
<accession>A0A097J6B2</accession>
<proteinExistence type="predicted"/>